<dbReference type="PANTHER" id="PTHR33202">
    <property type="entry name" value="ZINC UPTAKE REGULATION PROTEIN"/>
    <property type="match status" value="1"/>
</dbReference>
<dbReference type="InterPro" id="IPR002481">
    <property type="entry name" value="FUR"/>
</dbReference>
<dbReference type="RefSeq" id="WP_245514236.1">
    <property type="nucleotide sequence ID" value="NZ_JBHUNN010000002.1"/>
</dbReference>
<comment type="similarity">
    <text evidence="1">Belongs to the Fur family.</text>
</comment>
<feature type="compositionally biased region" description="Basic and acidic residues" evidence="8">
    <location>
        <begin position="12"/>
        <end position="41"/>
    </location>
</feature>
<feature type="binding site" evidence="7">
    <location>
        <position position="185"/>
    </location>
    <ligand>
        <name>Zn(2+)</name>
        <dbReference type="ChEBI" id="CHEBI:29105"/>
    </ligand>
</feature>
<keyword evidence="3 7" id="KW-0862">Zinc</keyword>
<keyword evidence="6" id="KW-0804">Transcription</keyword>
<dbReference type="GO" id="GO:0000976">
    <property type="term" value="F:transcription cis-regulatory region binding"/>
    <property type="evidence" value="ECO:0007669"/>
    <property type="project" value="TreeGrafter"/>
</dbReference>
<comment type="cofactor">
    <cofactor evidence="7">
        <name>Zn(2+)</name>
        <dbReference type="ChEBI" id="CHEBI:29105"/>
    </cofactor>
    <text evidence="7">Binds 1 zinc ion per subunit.</text>
</comment>
<feature type="binding site" evidence="7">
    <location>
        <position position="142"/>
    </location>
    <ligand>
        <name>Zn(2+)</name>
        <dbReference type="ChEBI" id="CHEBI:29105"/>
    </ligand>
</feature>
<keyword evidence="2" id="KW-0678">Repressor</keyword>
<keyword evidence="7" id="KW-0479">Metal-binding</keyword>
<evidence type="ECO:0000256" key="6">
    <source>
        <dbReference type="ARBA" id="ARBA00023163"/>
    </source>
</evidence>
<evidence type="ECO:0000256" key="2">
    <source>
        <dbReference type="ARBA" id="ARBA00022491"/>
    </source>
</evidence>
<evidence type="ECO:0000256" key="5">
    <source>
        <dbReference type="ARBA" id="ARBA00023125"/>
    </source>
</evidence>
<evidence type="ECO:0000313" key="10">
    <source>
        <dbReference type="Proteomes" id="UP000294881"/>
    </source>
</evidence>
<keyword evidence="5" id="KW-0238">DNA-binding</keyword>
<dbReference type="GO" id="GO:1900376">
    <property type="term" value="P:regulation of secondary metabolite biosynthetic process"/>
    <property type="evidence" value="ECO:0007669"/>
    <property type="project" value="TreeGrafter"/>
</dbReference>
<keyword evidence="4" id="KW-0805">Transcription regulation</keyword>
<dbReference type="Proteomes" id="UP000294881">
    <property type="component" value="Unassembled WGS sequence"/>
</dbReference>
<protein>
    <submittedName>
        <fullName evidence="9">Fur family zinc uptake transcriptional regulator</fullName>
    </submittedName>
</protein>
<evidence type="ECO:0000256" key="7">
    <source>
        <dbReference type="PIRSR" id="PIRSR602481-1"/>
    </source>
</evidence>
<gene>
    <name evidence="9" type="ORF">EV666_103259</name>
</gene>
<evidence type="ECO:0000256" key="1">
    <source>
        <dbReference type="ARBA" id="ARBA00007957"/>
    </source>
</evidence>
<dbReference type="SUPFAM" id="SSF46785">
    <property type="entry name" value="Winged helix' DNA-binding domain"/>
    <property type="match status" value="1"/>
</dbReference>
<dbReference type="GO" id="GO:0045892">
    <property type="term" value="P:negative regulation of DNA-templated transcription"/>
    <property type="evidence" value="ECO:0007669"/>
    <property type="project" value="TreeGrafter"/>
</dbReference>
<dbReference type="PANTHER" id="PTHR33202:SF6">
    <property type="entry name" value="ZINC UPTAKE REGULATION PROTEIN"/>
    <property type="match status" value="1"/>
</dbReference>
<dbReference type="GO" id="GO:0003700">
    <property type="term" value="F:DNA-binding transcription factor activity"/>
    <property type="evidence" value="ECO:0007669"/>
    <property type="project" value="InterPro"/>
</dbReference>
<sequence>MTIRHAQQGAHQHGDHGHHDHGQHAHERHDHAHCAHADARRRQAPIAMAEADRLCRERGVRLTELRRSVLAALYETHRPLGAYDLAEILAGQSGKRIAPVTVYRVLEFLTGQGFVHRLVTRNAFIACPHQHDAGDVTVFLICARCGGVDELESPAINAAIGDLLATSKFTPAAKIVEIDGVCAHCHGSASAPGGAA</sequence>
<dbReference type="AlphaFoldDB" id="A0A4R2GYG6"/>
<name>A0A4R2GYG6_9HYPH</name>
<dbReference type="GO" id="GO:0005829">
    <property type="term" value="C:cytosol"/>
    <property type="evidence" value="ECO:0007669"/>
    <property type="project" value="TreeGrafter"/>
</dbReference>
<dbReference type="EMBL" id="SLWL01000003">
    <property type="protein sequence ID" value="TCO14751.1"/>
    <property type="molecule type" value="Genomic_DNA"/>
</dbReference>
<organism evidence="9 10">
    <name type="scientific">Camelimonas lactis</name>
    <dbReference type="NCBI Taxonomy" id="659006"/>
    <lineage>
        <taxon>Bacteria</taxon>
        <taxon>Pseudomonadati</taxon>
        <taxon>Pseudomonadota</taxon>
        <taxon>Alphaproteobacteria</taxon>
        <taxon>Hyphomicrobiales</taxon>
        <taxon>Chelatococcaceae</taxon>
        <taxon>Camelimonas</taxon>
    </lineage>
</organism>
<dbReference type="Gene3D" id="3.30.1490.190">
    <property type="match status" value="1"/>
</dbReference>
<feature type="binding site" evidence="7">
    <location>
        <position position="182"/>
    </location>
    <ligand>
        <name>Zn(2+)</name>
        <dbReference type="ChEBI" id="CHEBI:29105"/>
    </ligand>
</feature>
<evidence type="ECO:0000256" key="3">
    <source>
        <dbReference type="ARBA" id="ARBA00022833"/>
    </source>
</evidence>
<feature type="binding site" evidence="7">
    <location>
        <position position="145"/>
    </location>
    <ligand>
        <name>Zn(2+)</name>
        <dbReference type="ChEBI" id="CHEBI:29105"/>
    </ligand>
</feature>
<feature type="compositionally biased region" description="Low complexity" evidence="8">
    <location>
        <begin position="1"/>
        <end position="11"/>
    </location>
</feature>
<dbReference type="GO" id="GO:0008270">
    <property type="term" value="F:zinc ion binding"/>
    <property type="evidence" value="ECO:0007669"/>
    <property type="project" value="TreeGrafter"/>
</dbReference>
<dbReference type="InterPro" id="IPR043135">
    <property type="entry name" value="Fur_C"/>
</dbReference>
<dbReference type="Gene3D" id="1.10.10.10">
    <property type="entry name" value="Winged helix-like DNA-binding domain superfamily/Winged helix DNA-binding domain"/>
    <property type="match status" value="1"/>
</dbReference>
<evidence type="ECO:0000256" key="4">
    <source>
        <dbReference type="ARBA" id="ARBA00023015"/>
    </source>
</evidence>
<accession>A0A4R2GYG6</accession>
<evidence type="ECO:0000313" key="9">
    <source>
        <dbReference type="EMBL" id="TCO14751.1"/>
    </source>
</evidence>
<feature type="region of interest" description="Disordered" evidence="8">
    <location>
        <begin position="1"/>
        <end position="41"/>
    </location>
</feature>
<proteinExistence type="inferred from homology"/>
<reference evidence="9 10" key="1">
    <citation type="submission" date="2019-03" db="EMBL/GenBank/DDBJ databases">
        <title>Genomic Encyclopedia of Type Strains, Phase IV (KMG-IV): sequencing the most valuable type-strain genomes for metagenomic binning, comparative biology and taxonomic classification.</title>
        <authorList>
            <person name="Goeker M."/>
        </authorList>
    </citation>
    <scope>NUCLEOTIDE SEQUENCE [LARGE SCALE GENOMIC DNA]</scope>
    <source>
        <strain evidence="9 10">DSM 22958</strain>
    </source>
</reference>
<evidence type="ECO:0000256" key="8">
    <source>
        <dbReference type="SAM" id="MobiDB-lite"/>
    </source>
</evidence>
<comment type="caution">
    <text evidence="9">The sequence shown here is derived from an EMBL/GenBank/DDBJ whole genome shotgun (WGS) entry which is preliminary data.</text>
</comment>
<keyword evidence="10" id="KW-1185">Reference proteome</keyword>
<dbReference type="Pfam" id="PF01475">
    <property type="entry name" value="FUR"/>
    <property type="match status" value="1"/>
</dbReference>
<dbReference type="InterPro" id="IPR036388">
    <property type="entry name" value="WH-like_DNA-bd_sf"/>
</dbReference>
<dbReference type="InterPro" id="IPR036390">
    <property type="entry name" value="WH_DNA-bd_sf"/>
</dbReference>